<dbReference type="Proteomes" id="UP001195483">
    <property type="component" value="Unassembled WGS sequence"/>
</dbReference>
<dbReference type="InterPro" id="IPR004815">
    <property type="entry name" value="Lon_bac/euk-typ"/>
</dbReference>
<dbReference type="Pfam" id="PF02190">
    <property type="entry name" value="LON_substr_bdg"/>
    <property type="match status" value="1"/>
</dbReference>
<proteinExistence type="inferred from homology"/>
<dbReference type="GO" id="GO:0016887">
    <property type="term" value="F:ATP hydrolysis activity"/>
    <property type="evidence" value="ECO:0007669"/>
    <property type="project" value="InterPro"/>
</dbReference>
<evidence type="ECO:0000256" key="8">
    <source>
        <dbReference type="ARBA" id="ARBA00023016"/>
    </source>
</evidence>
<dbReference type="PROSITE" id="PS01046">
    <property type="entry name" value="LON_SER"/>
    <property type="match status" value="1"/>
</dbReference>
<dbReference type="Gene3D" id="1.10.8.60">
    <property type="match status" value="1"/>
</dbReference>
<feature type="coiled-coil region" evidence="13">
    <location>
        <begin position="148"/>
        <end position="220"/>
    </location>
</feature>
<dbReference type="EMBL" id="JAEAOA010001598">
    <property type="protein sequence ID" value="KAK3603989.1"/>
    <property type="molecule type" value="Genomic_DNA"/>
</dbReference>
<dbReference type="GO" id="GO:0008033">
    <property type="term" value="P:tRNA processing"/>
    <property type="evidence" value="ECO:0007669"/>
    <property type="project" value="InterPro"/>
</dbReference>
<name>A0AAE0W7J1_9BIVA</name>
<feature type="domain" description="Lon N-terminal" evidence="15">
    <location>
        <begin position="9"/>
        <end position="205"/>
    </location>
</feature>
<dbReference type="EC" id="3.4.21.-" evidence="12"/>
<dbReference type="InterPro" id="IPR027065">
    <property type="entry name" value="Lon_Prtase"/>
</dbReference>
<dbReference type="FunFam" id="3.40.50.300:FF:000021">
    <property type="entry name" value="Lon protease homolog"/>
    <property type="match status" value="1"/>
</dbReference>
<dbReference type="InterPro" id="IPR003111">
    <property type="entry name" value="Lon_prtase_N"/>
</dbReference>
<dbReference type="InterPro" id="IPR008268">
    <property type="entry name" value="Peptidase_S16_AS"/>
</dbReference>
<feature type="active site" evidence="10">
    <location>
        <position position="649"/>
    </location>
</feature>
<dbReference type="PRINTS" id="PR00830">
    <property type="entry name" value="ENDOLAPTASE"/>
</dbReference>
<dbReference type="InterPro" id="IPR014721">
    <property type="entry name" value="Ribsml_uS5_D2-typ_fold_subgr"/>
</dbReference>
<dbReference type="HAMAP" id="MF_01973">
    <property type="entry name" value="lon_bact"/>
    <property type="match status" value="1"/>
</dbReference>
<evidence type="ECO:0000256" key="2">
    <source>
        <dbReference type="ARBA" id="ARBA00022490"/>
    </source>
</evidence>
<reference evidence="16" key="2">
    <citation type="journal article" date="2021" name="Genome Biol. Evol.">
        <title>Developing a high-quality reference genome for a parasitic bivalve with doubly uniparental inheritance (Bivalvia: Unionida).</title>
        <authorList>
            <person name="Smith C.H."/>
        </authorList>
    </citation>
    <scope>NUCLEOTIDE SEQUENCE</scope>
    <source>
        <strain evidence="16">CHS0354</strain>
        <tissue evidence="16">Mantle</tissue>
    </source>
</reference>
<dbReference type="InterPro" id="IPR027543">
    <property type="entry name" value="Lon_bac"/>
</dbReference>
<dbReference type="InterPro" id="IPR054594">
    <property type="entry name" value="Lon_lid"/>
</dbReference>
<accession>A0AAE0W7J1</accession>
<evidence type="ECO:0000256" key="10">
    <source>
        <dbReference type="PROSITE-ProRule" id="PRU01122"/>
    </source>
</evidence>
<dbReference type="PROSITE" id="PS51787">
    <property type="entry name" value="LON_N"/>
    <property type="match status" value="1"/>
</dbReference>
<evidence type="ECO:0000256" key="11">
    <source>
        <dbReference type="RuleBase" id="RU000591"/>
    </source>
</evidence>
<feature type="active site" evidence="10">
    <location>
        <position position="692"/>
    </location>
</feature>
<evidence type="ECO:0000259" key="14">
    <source>
        <dbReference type="PROSITE" id="PS51786"/>
    </source>
</evidence>
<keyword evidence="4 11" id="KW-0547">Nucleotide-binding</keyword>
<evidence type="ECO:0000313" key="16">
    <source>
        <dbReference type="EMBL" id="KAK3603989.1"/>
    </source>
</evidence>
<organism evidence="16 17">
    <name type="scientific">Potamilus streckersoni</name>
    <dbReference type="NCBI Taxonomy" id="2493646"/>
    <lineage>
        <taxon>Eukaryota</taxon>
        <taxon>Metazoa</taxon>
        <taxon>Spiralia</taxon>
        <taxon>Lophotrochozoa</taxon>
        <taxon>Mollusca</taxon>
        <taxon>Bivalvia</taxon>
        <taxon>Autobranchia</taxon>
        <taxon>Heteroconchia</taxon>
        <taxon>Palaeoheterodonta</taxon>
        <taxon>Unionida</taxon>
        <taxon>Unionoidea</taxon>
        <taxon>Unionidae</taxon>
        <taxon>Ambleminae</taxon>
        <taxon>Lampsilini</taxon>
        <taxon>Potamilus</taxon>
    </lineage>
</organism>
<feature type="domain" description="Lon proteolytic" evidence="14">
    <location>
        <begin position="562"/>
        <end position="743"/>
    </location>
</feature>
<dbReference type="GO" id="GO:0004252">
    <property type="term" value="F:serine-type endopeptidase activity"/>
    <property type="evidence" value="ECO:0007669"/>
    <property type="project" value="UniProtKB-UniRule"/>
</dbReference>
<dbReference type="Gene3D" id="1.20.58.1480">
    <property type="match status" value="1"/>
</dbReference>
<dbReference type="CDD" id="cd19500">
    <property type="entry name" value="RecA-like_Lon"/>
    <property type="match status" value="1"/>
</dbReference>
<protein>
    <recommendedName>
        <fullName evidence="12">Lon protease homolog</fullName>
        <ecNumber evidence="12">3.4.21.-</ecNumber>
    </recommendedName>
</protein>
<dbReference type="SUPFAM" id="SSF54211">
    <property type="entry name" value="Ribosomal protein S5 domain 2-like"/>
    <property type="match status" value="1"/>
</dbReference>
<dbReference type="GO" id="GO:0052381">
    <property type="term" value="F:tRNA dimethylallyltransferase activity"/>
    <property type="evidence" value="ECO:0007669"/>
    <property type="project" value="InterPro"/>
</dbReference>
<dbReference type="SMART" id="SM00382">
    <property type="entry name" value="AAA"/>
    <property type="match status" value="2"/>
</dbReference>
<dbReference type="SMART" id="SM00464">
    <property type="entry name" value="LON"/>
    <property type="match status" value="1"/>
</dbReference>
<keyword evidence="5 10" id="KW-0378">Hydrolase</keyword>
<evidence type="ECO:0000256" key="1">
    <source>
        <dbReference type="ARBA" id="ARBA00004496"/>
    </source>
</evidence>
<evidence type="ECO:0000256" key="12">
    <source>
        <dbReference type="RuleBase" id="RU000592"/>
    </source>
</evidence>
<dbReference type="PANTHER" id="PTHR10046">
    <property type="entry name" value="ATP DEPENDENT LON PROTEASE FAMILY MEMBER"/>
    <property type="match status" value="1"/>
</dbReference>
<keyword evidence="8" id="KW-0346">Stress response</keyword>
<dbReference type="GO" id="GO:0030163">
    <property type="term" value="P:protein catabolic process"/>
    <property type="evidence" value="ECO:0007669"/>
    <property type="project" value="InterPro"/>
</dbReference>
<dbReference type="Gene3D" id="3.40.50.300">
    <property type="entry name" value="P-loop containing nucleotide triphosphate hydrolases"/>
    <property type="match status" value="2"/>
</dbReference>
<comment type="caution">
    <text evidence="16">The sequence shown here is derived from an EMBL/GenBank/DDBJ whole genome shotgun (WGS) entry which is preliminary data.</text>
</comment>
<dbReference type="Pfam" id="PF22667">
    <property type="entry name" value="Lon_lid"/>
    <property type="match status" value="1"/>
</dbReference>
<dbReference type="InterPro" id="IPR008269">
    <property type="entry name" value="Lon_proteolytic"/>
</dbReference>
<reference evidence="16" key="3">
    <citation type="submission" date="2023-05" db="EMBL/GenBank/DDBJ databases">
        <authorList>
            <person name="Smith C.H."/>
        </authorList>
    </citation>
    <scope>NUCLEOTIDE SEQUENCE</scope>
    <source>
        <strain evidence="16">CHS0354</strain>
        <tissue evidence="16">Mantle</tissue>
    </source>
</reference>
<evidence type="ECO:0000256" key="6">
    <source>
        <dbReference type="ARBA" id="ARBA00022825"/>
    </source>
</evidence>
<evidence type="ECO:0000256" key="7">
    <source>
        <dbReference type="ARBA" id="ARBA00022840"/>
    </source>
</evidence>
<dbReference type="InterPro" id="IPR027417">
    <property type="entry name" value="P-loop_NTPase"/>
</dbReference>
<evidence type="ECO:0000256" key="9">
    <source>
        <dbReference type="ARBA" id="ARBA00050665"/>
    </source>
</evidence>
<dbReference type="HAMAP" id="MF_00185">
    <property type="entry name" value="IPP_trans"/>
    <property type="match status" value="1"/>
</dbReference>
<dbReference type="NCBIfam" id="TIGR00174">
    <property type="entry name" value="miaA"/>
    <property type="match status" value="1"/>
</dbReference>
<evidence type="ECO:0000256" key="3">
    <source>
        <dbReference type="ARBA" id="ARBA00022670"/>
    </source>
</evidence>
<dbReference type="GO" id="GO:0005737">
    <property type="term" value="C:cytoplasm"/>
    <property type="evidence" value="ECO:0007669"/>
    <property type="project" value="UniProtKB-SubCell"/>
</dbReference>
<dbReference type="InterPro" id="IPR003593">
    <property type="entry name" value="AAA+_ATPase"/>
</dbReference>
<dbReference type="NCBIfam" id="TIGR00763">
    <property type="entry name" value="lon"/>
    <property type="match status" value="1"/>
</dbReference>
<keyword evidence="2" id="KW-0963">Cytoplasm</keyword>
<dbReference type="Gene3D" id="3.30.230.10">
    <property type="match status" value="1"/>
</dbReference>
<keyword evidence="17" id="KW-1185">Reference proteome</keyword>
<dbReference type="InterPro" id="IPR020568">
    <property type="entry name" value="Ribosomal_Su5_D2-typ_SF"/>
</dbReference>
<dbReference type="InterPro" id="IPR015947">
    <property type="entry name" value="PUA-like_sf"/>
</dbReference>
<keyword evidence="13" id="KW-0175">Coiled coil</keyword>
<dbReference type="GO" id="GO:0043565">
    <property type="term" value="F:sequence-specific DNA binding"/>
    <property type="evidence" value="ECO:0007669"/>
    <property type="project" value="InterPro"/>
</dbReference>
<dbReference type="SUPFAM" id="SSF52540">
    <property type="entry name" value="P-loop containing nucleoside triphosphate hydrolases"/>
    <property type="match status" value="2"/>
</dbReference>
<dbReference type="GO" id="GO:0005524">
    <property type="term" value="F:ATP binding"/>
    <property type="evidence" value="ECO:0007669"/>
    <property type="project" value="UniProtKB-KW"/>
</dbReference>
<dbReference type="PROSITE" id="PS51786">
    <property type="entry name" value="LON_PROTEOLYTIC"/>
    <property type="match status" value="1"/>
</dbReference>
<sequence length="1111" mass="124913">MSKKNHIRLPMLPMRDTVVFPGMNCPFFIGRVQSLESLQYALQNDRRLVVVAQKNARSENPGPEDIYAVGTVGRVLQVMKMPNNTVKVLFEAEYRCRIISTNFDLPHYAAVTEVINDESSPEEARQIASLHRMIRKSLPGYFGRENRNNEIISSLEKEELNANELINRIAPLLDNIDTEKKQALLENTHTLSRLEDLYQKLIEEEENKKLETKIRQHINTQIGKTHREYYLNEQMKAIQKELGNEDGKSETSEFEEKIKTLKLTPEAKEVAERELKRLKGMSPAGNLDEDHYGLEKVKERIIEFLAVSKNIGTVKGPIICLVGPPGVGKTSLARSIGKCLNRSFVRISLGGVRDEAEIRGHRRTYIGAMPGKILQMMKKAKSSNPLILLDEVDKLGRSYMGDPAAALLEVLDPEQNNTFMDHFLEVEYDLSKVLFLCTANTAQDIPPALYDRMEIIRLSGYTEPEKVCITQKHLIPKQMEENGISAGKVRFRKEAIPYIIRHYTREAGIRSLERAVGKVCRKAVTELMKQSGDAKKNISLTQKKIREYMGVPPYNFDRSNDKNEIGVATGLAWTSFGGDILFIEVTDMKGKGTIQLTGKLGEVMKESAAAALSYIRTNANSLGIYSRIFKERDIHVHIPEGATPKDGPSAGITLVTALVSLFTSIAVRKEVAMTGEITLRGKVLPIGGLKEKLIAARRSGITEVIIPKDNLKDMEDIPEEIKSEIRIIPAEHISEVLKHALEQMPTAVDDADIKESENADSAQDKNFGDIKYPGVPASELLLSLFGGTEPYRVPIIVGPTGSGKSRLALEFAKYINGEIISADSVSVYQHLNIFSAKPSPTDRQHIPHHLIDIIAPDARYNAGEFCRDSRRLIPEIFSRQRIPVITGGTPLYIRALVHGLIDTPETPAHIKTHIQKMFADKGADYCRQELQRLDPDTAARLKPNDRQRILRALEIVLSGQSPISSLQASHRFSGHFIRPLYIMPNILRSLLYANINRRTAQMIKEGGIEETQNVLEMGYAPDCPGLQSIGYKQAVQYLRGQISLDSMTEEIAKHTRRYAKRQLTWYRQYTDILYVPPEITPDKLTEAIRTHITYLSGADKLYSIHNKPPSH</sequence>
<reference evidence="16" key="1">
    <citation type="journal article" date="2021" name="Genome Biol. Evol.">
        <title>A High-Quality Reference Genome for a Parasitic Bivalve with Doubly Uniparental Inheritance (Bivalvia: Unionida).</title>
        <authorList>
            <person name="Smith C.H."/>
        </authorList>
    </citation>
    <scope>NUCLEOTIDE SEQUENCE</scope>
    <source>
        <strain evidence="16">CHS0354</strain>
    </source>
</reference>
<evidence type="ECO:0000256" key="4">
    <source>
        <dbReference type="ARBA" id="ARBA00022741"/>
    </source>
</evidence>
<dbReference type="InterPro" id="IPR046336">
    <property type="entry name" value="Lon_prtase_N_sf"/>
</dbReference>
<keyword evidence="7 11" id="KW-0067">ATP-binding</keyword>
<dbReference type="SUPFAM" id="SSF88697">
    <property type="entry name" value="PUA domain-like"/>
    <property type="match status" value="1"/>
</dbReference>
<dbReference type="Pfam" id="PF00004">
    <property type="entry name" value="AAA"/>
    <property type="match status" value="1"/>
</dbReference>
<dbReference type="Pfam" id="PF01715">
    <property type="entry name" value="IPPT"/>
    <property type="match status" value="1"/>
</dbReference>
<evidence type="ECO:0000256" key="13">
    <source>
        <dbReference type="SAM" id="Coils"/>
    </source>
</evidence>
<comment type="subcellular location">
    <subcellularLocation>
        <location evidence="1">Cytoplasm</location>
    </subcellularLocation>
</comment>
<evidence type="ECO:0000259" key="15">
    <source>
        <dbReference type="PROSITE" id="PS51787"/>
    </source>
</evidence>
<dbReference type="Gene3D" id="1.10.20.140">
    <property type="match status" value="1"/>
</dbReference>
<dbReference type="AlphaFoldDB" id="A0AAE0W7J1"/>
<evidence type="ECO:0000313" key="17">
    <source>
        <dbReference type="Proteomes" id="UP001195483"/>
    </source>
</evidence>
<dbReference type="GO" id="GO:0004176">
    <property type="term" value="F:ATP-dependent peptidase activity"/>
    <property type="evidence" value="ECO:0007669"/>
    <property type="project" value="UniProtKB-UniRule"/>
</dbReference>
<gene>
    <name evidence="16" type="ORF">CHS0354_026785</name>
</gene>
<dbReference type="Pfam" id="PF05362">
    <property type="entry name" value="Lon_C"/>
    <property type="match status" value="1"/>
</dbReference>
<dbReference type="GO" id="GO:0006508">
    <property type="term" value="P:proteolysis"/>
    <property type="evidence" value="ECO:0007669"/>
    <property type="project" value="UniProtKB-KW"/>
</dbReference>
<dbReference type="Gene3D" id="1.20.5.5270">
    <property type="match status" value="1"/>
</dbReference>
<keyword evidence="6 10" id="KW-0720">Serine protease</keyword>
<comment type="similarity">
    <text evidence="10 11">Belongs to the peptidase S16 family.</text>
</comment>
<dbReference type="InterPro" id="IPR018022">
    <property type="entry name" value="IPT"/>
</dbReference>
<evidence type="ECO:0000256" key="5">
    <source>
        <dbReference type="ARBA" id="ARBA00022801"/>
    </source>
</evidence>
<keyword evidence="3 10" id="KW-0645">Protease</keyword>
<dbReference type="Gene3D" id="2.30.130.40">
    <property type="entry name" value="LON domain-like"/>
    <property type="match status" value="1"/>
</dbReference>
<dbReference type="InterPro" id="IPR003959">
    <property type="entry name" value="ATPase_AAA_core"/>
</dbReference>
<comment type="catalytic activity">
    <reaction evidence="9">
        <text>Hydrolysis of proteins in presence of ATP.</text>
        <dbReference type="EC" id="3.4.21.53"/>
    </reaction>
</comment>